<protein>
    <submittedName>
        <fullName evidence="1">ThiS family protein</fullName>
    </submittedName>
</protein>
<reference evidence="1 2" key="1">
    <citation type="submission" date="2016-12" db="EMBL/GenBank/DDBJ databases">
        <authorList>
            <person name="Song W.-J."/>
            <person name="Kurnit D.M."/>
        </authorList>
    </citation>
    <scope>NUCLEOTIDE SEQUENCE [LARGE SCALE GENOMIC DNA]</scope>
    <source>
        <strain evidence="1 2">DSM 11393</strain>
    </source>
</reference>
<dbReference type="RefSeq" id="WP_342741872.1">
    <property type="nucleotide sequence ID" value="NZ_FRDI01000006.1"/>
</dbReference>
<dbReference type="EMBL" id="FRDI01000006">
    <property type="protein sequence ID" value="SHN65292.1"/>
    <property type="molecule type" value="Genomic_DNA"/>
</dbReference>
<name>A0A1M7T3Q9_9BACT</name>
<proteinExistence type="predicted"/>
<dbReference type="Pfam" id="PF02597">
    <property type="entry name" value="ThiS"/>
    <property type="match status" value="1"/>
</dbReference>
<dbReference type="Proteomes" id="UP000186469">
    <property type="component" value="Unassembled WGS sequence"/>
</dbReference>
<dbReference type="SUPFAM" id="SSF54285">
    <property type="entry name" value="MoaD/ThiS"/>
    <property type="match status" value="1"/>
</dbReference>
<dbReference type="Gene3D" id="3.10.20.30">
    <property type="match status" value="1"/>
</dbReference>
<dbReference type="InterPro" id="IPR012675">
    <property type="entry name" value="Beta-grasp_dom_sf"/>
</dbReference>
<dbReference type="InterPro" id="IPR016155">
    <property type="entry name" value="Mopterin_synth/thiamin_S_b"/>
</dbReference>
<dbReference type="InterPro" id="IPR003749">
    <property type="entry name" value="ThiS/MoaD-like"/>
</dbReference>
<dbReference type="STRING" id="1121455.SAMN02745728_01510"/>
<sequence length="76" mass="8123">MSMKLEIKCFATLASQAPTNGVLEMPAKSTVMHVMKQLQINPDEVKIIFVNGLHADADTVLKDGDRVGLFPPVGGG</sequence>
<organism evidence="1 2">
    <name type="scientific">Desulfovibrio litoralis DSM 11393</name>
    <dbReference type="NCBI Taxonomy" id="1121455"/>
    <lineage>
        <taxon>Bacteria</taxon>
        <taxon>Pseudomonadati</taxon>
        <taxon>Thermodesulfobacteriota</taxon>
        <taxon>Desulfovibrionia</taxon>
        <taxon>Desulfovibrionales</taxon>
        <taxon>Desulfovibrionaceae</taxon>
        <taxon>Desulfovibrio</taxon>
    </lineage>
</organism>
<keyword evidence="2" id="KW-1185">Reference proteome</keyword>
<dbReference type="AlphaFoldDB" id="A0A1M7T3Q9"/>
<evidence type="ECO:0000313" key="1">
    <source>
        <dbReference type="EMBL" id="SHN65292.1"/>
    </source>
</evidence>
<evidence type="ECO:0000313" key="2">
    <source>
        <dbReference type="Proteomes" id="UP000186469"/>
    </source>
</evidence>
<accession>A0A1M7T3Q9</accession>
<gene>
    <name evidence="1" type="ORF">SAMN02745728_01510</name>
</gene>
<dbReference type="CDD" id="cd17040">
    <property type="entry name" value="Ubl_MoaD_like"/>
    <property type="match status" value="1"/>
</dbReference>